<evidence type="ECO:0000256" key="1">
    <source>
        <dbReference type="SAM" id="MobiDB-lite"/>
    </source>
</evidence>
<dbReference type="STRING" id="1399860.A0A2C5Y6Q7"/>
<reference evidence="2 3" key="1">
    <citation type="submission" date="2017-06" db="EMBL/GenBank/DDBJ databases">
        <title>Ant-infecting Ophiocordyceps genomes reveal a high diversity of potential behavioral manipulation genes and a possible major role for enterotoxins.</title>
        <authorList>
            <person name="De Bekker C."/>
            <person name="Evans H.C."/>
            <person name="Brachmann A."/>
            <person name="Hughes D.P."/>
        </authorList>
    </citation>
    <scope>NUCLEOTIDE SEQUENCE [LARGE SCALE GENOMIC DNA]</scope>
    <source>
        <strain evidence="2 3">Map64</strain>
    </source>
</reference>
<evidence type="ECO:0000313" key="2">
    <source>
        <dbReference type="EMBL" id="PHH65165.1"/>
    </source>
</evidence>
<feature type="compositionally biased region" description="Low complexity" evidence="1">
    <location>
        <begin position="69"/>
        <end position="80"/>
    </location>
</feature>
<name>A0A2C5Y6Q7_9HYPO</name>
<proteinExistence type="predicted"/>
<gene>
    <name evidence="2" type="ORF">CDD81_3296</name>
</gene>
<dbReference type="Proteomes" id="UP000226192">
    <property type="component" value="Unassembled WGS sequence"/>
</dbReference>
<sequence>MTGELKRWDAAAQRDLCIAVFLATQDGRITYNWGKTHAIMSERGYTFTKDAISQHFTKIILKDYKNRLGPSSSGPSTPKTPKTPKKPRAPGSNKRKTPGKSTEDQDDDDLDLFAPYKKEKKSMKDEDLPGIKKEESSGFEQWCLQED</sequence>
<organism evidence="2 3">
    <name type="scientific">Ophiocordyceps australis</name>
    <dbReference type="NCBI Taxonomy" id="1399860"/>
    <lineage>
        <taxon>Eukaryota</taxon>
        <taxon>Fungi</taxon>
        <taxon>Dikarya</taxon>
        <taxon>Ascomycota</taxon>
        <taxon>Pezizomycotina</taxon>
        <taxon>Sordariomycetes</taxon>
        <taxon>Hypocreomycetidae</taxon>
        <taxon>Hypocreales</taxon>
        <taxon>Ophiocordycipitaceae</taxon>
        <taxon>Ophiocordyceps</taxon>
    </lineage>
</organism>
<evidence type="ECO:0000313" key="3">
    <source>
        <dbReference type="Proteomes" id="UP000226192"/>
    </source>
</evidence>
<dbReference type="OrthoDB" id="5231339at2759"/>
<protein>
    <submittedName>
        <fullName evidence="2">Uncharacterized protein</fullName>
    </submittedName>
</protein>
<accession>A0A2C5Y6Q7</accession>
<feature type="compositionally biased region" description="Basic residues" evidence="1">
    <location>
        <begin position="82"/>
        <end position="98"/>
    </location>
</feature>
<feature type="region of interest" description="Disordered" evidence="1">
    <location>
        <begin position="66"/>
        <end position="147"/>
    </location>
</feature>
<feature type="compositionally biased region" description="Basic and acidic residues" evidence="1">
    <location>
        <begin position="122"/>
        <end position="136"/>
    </location>
</feature>
<comment type="caution">
    <text evidence="2">The sequence shown here is derived from an EMBL/GenBank/DDBJ whole genome shotgun (WGS) entry which is preliminary data.</text>
</comment>
<dbReference type="AlphaFoldDB" id="A0A2C5Y6Q7"/>
<keyword evidence="3" id="KW-1185">Reference proteome</keyword>
<dbReference type="EMBL" id="NJET01000021">
    <property type="protein sequence ID" value="PHH65165.1"/>
    <property type="molecule type" value="Genomic_DNA"/>
</dbReference>